<protein>
    <submittedName>
        <fullName evidence="2">Uncharacterized protein</fullName>
    </submittedName>
</protein>
<evidence type="ECO:0000313" key="3">
    <source>
        <dbReference type="Proteomes" id="UP000033580"/>
    </source>
</evidence>
<keyword evidence="1" id="KW-0812">Transmembrane</keyword>
<feature type="transmembrane region" description="Helical" evidence="1">
    <location>
        <begin position="141"/>
        <end position="160"/>
    </location>
</feature>
<accession>A0A0F3RME0</accession>
<organism evidence="2 3">
    <name type="scientific">Orientia tsutsugamushi str. UT144</name>
    <dbReference type="NCBI Taxonomy" id="1441384"/>
    <lineage>
        <taxon>Bacteria</taxon>
        <taxon>Pseudomonadati</taxon>
        <taxon>Pseudomonadota</taxon>
        <taxon>Alphaproteobacteria</taxon>
        <taxon>Rickettsiales</taxon>
        <taxon>Rickettsiaceae</taxon>
        <taxon>Rickettsieae</taxon>
        <taxon>Orientia</taxon>
    </lineage>
</organism>
<dbReference type="EMBL" id="LAOR01000020">
    <property type="protein sequence ID" value="KJW07510.1"/>
    <property type="molecule type" value="Genomic_DNA"/>
</dbReference>
<proteinExistence type="predicted"/>
<dbReference type="Proteomes" id="UP000033580">
    <property type="component" value="Unassembled WGS sequence"/>
</dbReference>
<gene>
    <name evidence="2" type="ORF">OTUT144_0450</name>
</gene>
<dbReference type="AlphaFoldDB" id="A0A0F3RME0"/>
<name>A0A0F3RME0_ORITS</name>
<keyword evidence="1" id="KW-0472">Membrane</keyword>
<evidence type="ECO:0000256" key="1">
    <source>
        <dbReference type="SAM" id="Phobius"/>
    </source>
</evidence>
<comment type="caution">
    <text evidence="2">The sequence shown here is derived from an EMBL/GenBank/DDBJ whole genome shotgun (WGS) entry which is preliminary data.</text>
</comment>
<dbReference type="PATRIC" id="fig|1441384.3.peg.1054"/>
<sequence>MGYFLNSTKANIEKPHYFCIKADGSAHNIFQKGVRTFIYNVCHYLFTKKEEETNTEETFYLLEECTRIYNESSILDCSNSTSFSGKIIRSTSELLIQLKQEIPIAIRKICNPSKIEPCTDDIKVIDNDATDQINNAYSSHFGMGVVVGVVGVVGVVVFLTKKYRSSNTANKSDADVESETPCFDKSYIKEGTEQVSNDSNDNAALTANNIQVDDHHFSDSSLNALGESSYKEPGYI</sequence>
<reference evidence="2 3" key="1">
    <citation type="submission" date="2015-01" db="EMBL/GenBank/DDBJ databases">
        <title>Genome Sequencing of Rickettsiales.</title>
        <authorList>
            <person name="Daugherty S.C."/>
            <person name="Su Q."/>
            <person name="Abolude K."/>
            <person name="Beier-Sexton M."/>
            <person name="Carlyon J.A."/>
            <person name="Carter R."/>
            <person name="Day N.P."/>
            <person name="Dumler S.J."/>
            <person name="Dyachenko V."/>
            <person name="Godinez A."/>
            <person name="Kurtti T.J."/>
            <person name="Lichay M."/>
            <person name="Mullins K.E."/>
            <person name="Ott S."/>
            <person name="Pappas-Brown V."/>
            <person name="Paris D.H."/>
            <person name="Patel P."/>
            <person name="Richards A.L."/>
            <person name="Sadzewicz L."/>
            <person name="Sears K."/>
            <person name="Seidman D."/>
            <person name="Sengamalay N."/>
            <person name="Stenos J."/>
            <person name="Tallon L.J."/>
            <person name="Vincent G."/>
            <person name="Fraser C.M."/>
            <person name="Munderloh U."/>
            <person name="Dunning-Hotopp J.C."/>
        </authorList>
    </citation>
    <scope>NUCLEOTIDE SEQUENCE [LARGE SCALE GENOMIC DNA]</scope>
    <source>
        <strain evidence="2 3">UT144</strain>
    </source>
</reference>
<evidence type="ECO:0000313" key="2">
    <source>
        <dbReference type="EMBL" id="KJW07510.1"/>
    </source>
</evidence>
<keyword evidence="1" id="KW-1133">Transmembrane helix</keyword>